<name>A0ABT7NA22_9BURK</name>
<dbReference type="EMBL" id="JASZYV010000002">
    <property type="protein sequence ID" value="MDM0044788.1"/>
    <property type="molecule type" value="Genomic_DNA"/>
</dbReference>
<dbReference type="InterPro" id="IPR011008">
    <property type="entry name" value="Dimeric_a/b-barrel"/>
</dbReference>
<protein>
    <submittedName>
        <fullName evidence="1">Uncharacterized protein</fullName>
    </submittedName>
</protein>
<keyword evidence="2" id="KW-1185">Reference proteome</keyword>
<organism evidence="1 2">
    <name type="scientific">Variovorax dokdonensis</name>
    <dbReference type="NCBI Taxonomy" id="344883"/>
    <lineage>
        <taxon>Bacteria</taxon>
        <taxon>Pseudomonadati</taxon>
        <taxon>Pseudomonadota</taxon>
        <taxon>Betaproteobacteria</taxon>
        <taxon>Burkholderiales</taxon>
        <taxon>Comamonadaceae</taxon>
        <taxon>Variovorax</taxon>
    </lineage>
</organism>
<gene>
    <name evidence="1" type="ORF">QTH91_09865</name>
</gene>
<dbReference type="Gene3D" id="3.30.70.100">
    <property type="match status" value="1"/>
</dbReference>
<comment type="caution">
    <text evidence="1">The sequence shown here is derived from an EMBL/GenBank/DDBJ whole genome shotgun (WGS) entry which is preliminary data.</text>
</comment>
<dbReference type="SUPFAM" id="SSF54909">
    <property type="entry name" value="Dimeric alpha+beta barrel"/>
    <property type="match status" value="1"/>
</dbReference>
<accession>A0ABT7NA22</accession>
<proteinExistence type="predicted"/>
<dbReference type="Proteomes" id="UP001174908">
    <property type="component" value="Unassembled WGS sequence"/>
</dbReference>
<evidence type="ECO:0000313" key="2">
    <source>
        <dbReference type="Proteomes" id="UP001174908"/>
    </source>
</evidence>
<reference evidence="1" key="1">
    <citation type="submission" date="2023-06" db="EMBL/GenBank/DDBJ databases">
        <authorList>
            <person name="Jiang Y."/>
            <person name="Liu Q."/>
        </authorList>
    </citation>
    <scope>NUCLEOTIDE SEQUENCE</scope>
    <source>
        <strain evidence="1">CGMCC 1.12089</strain>
    </source>
</reference>
<sequence length="103" mass="12040">MLKATSDDKLVTLINIFTVAPENHDALARLLRQGTEEWTSKTPGFVTSTERVQALAKMESFHLRRQFHRHCWRLNCGARPRATRWKGWKRARSERAFHPAAQR</sequence>
<evidence type="ECO:0000313" key="1">
    <source>
        <dbReference type="EMBL" id="MDM0044788.1"/>
    </source>
</evidence>
<dbReference type="RefSeq" id="WP_286659902.1">
    <property type="nucleotide sequence ID" value="NZ_JASZYV010000002.1"/>
</dbReference>